<sequence length="408" mass="44519">MERSAAAAARPALQQGQPDTFRIGNCSPRTSAFLQNDKDMKLLGYAILPGIADIIARKKYDALVLDQFGVLHDGKRAYPFAIDCVCELNRRGIPCVVVSNSSRLRGDCLDQLEALGFRRQWFAGAVTSGQLTQDALLELRQRLSESHSRHPPATRVFHTNWNGRGRAALPTLKVGDPTHDFKPVGTRVEVAELVVTHGTEGVTEEDGESVSAVPYGKLVDLLQACAKRRLPLWCSNPDLVTVVGGVNFMMPGSLAEAYEQMLKDEDVDSDTVRQLVLRFGKPELPAYEAVHRILGLGPIRRKMPLKAGMTYNTAAATEMDSSNDFKLLAVGDSLTHDIIGGHNAGMDTVLVAGGIYAQDYFGIPADAEGSASIVQQNKCEIKAAAVEYLLHRSGLHVTPSFVTAYFRW</sequence>
<dbReference type="InterPro" id="IPR036412">
    <property type="entry name" value="HAD-like_sf"/>
</dbReference>
<dbReference type="EMBL" id="VWRR01000012">
    <property type="protein sequence ID" value="KAF6001956.1"/>
    <property type="molecule type" value="Genomic_DNA"/>
</dbReference>
<dbReference type="GO" id="GO:0016791">
    <property type="term" value="F:phosphatase activity"/>
    <property type="evidence" value="ECO:0007669"/>
    <property type="project" value="TreeGrafter"/>
</dbReference>
<proteinExistence type="predicted"/>
<protein>
    <recommendedName>
        <fullName evidence="3">Haloacid dehalogenase-like hydrolase domain-containing protein 2</fullName>
    </recommendedName>
</protein>
<keyword evidence="2" id="KW-1185">Reference proteome</keyword>
<gene>
    <name evidence="1" type="ORF">F1559_002232</name>
</gene>
<organism evidence="1 2">
    <name type="scientific">Cyanidiococcus yangmingshanensis</name>
    <dbReference type="NCBI Taxonomy" id="2690220"/>
    <lineage>
        <taxon>Eukaryota</taxon>
        <taxon>Rhodophyta</taxon>
        <taxon>Bangiophyceae</taxon>
        <taxon>Cyanidiales</taxon>
        <taxon>Cyanidiaceae</taxon>
        <taxon>Cyanidiococcus</taxon>
    </lineage>
</organism>
<accession>A0A7J7IFR6</accession>
<dbReference type="GO" id="GO:0009507">
    <property type="term" value="C:chloroplast"/>
    <property type="evidence" value="ECO:0007669"/>
    <property type="project" value="TreeGrafter"/>
</dbReference>
<dbReference type="Pfam" id="PF13344">
    <property type="entry name" value="Hydrolase_6"/>
    <property type="match status" value="1"/>
</dbReference>
<evidence type="ECO:0000313" key="1">
    <source>
        <dbReference type="EMBL" id="KAF6001956.1"/>
    </source>
</evidence>
<dbReference type="Proteomes" id="UP000530660">
    <property type="component" value="Unassembled WGS sequence"/>
</dbReference>
<dbReference type="SUPFAM" id="SSF56784">
    <property type="entry name" value="HAD-like"/>
    <property type="match status" value="1"/>
</dbReference>
<dbReference type="PANTHER" id="PTHR19288">
    <property type="entry name" value="4-NITROPHENYLPHOSPHATASE-RELATED"/>
    <property type="match status" value="1"/>
</dbReference>
<dbReference type="InterPro" id="IPR006357">
    <property type="entry name" value="HAD-SF_hydro_IIA"/>
</dbReference>
<dbReference type="InterPro" id="IPR023214">
    <property type="entry name" value="HAD_sf"/>
</dbReference>
<dbReference type="OrthoDB" id="426235at2759"/>
<reference evidence="1 2" key="1">
    <citation type="journal article" date="2020" name="J. Phycol.">
        <title>Comparative genome analysis reveals Cyanidiococcus gen. nov., a new extremophilic red algal genus sister to Cyanidioschyzon (Cyanidioschyzonaceae, Rhodophyta).</title>
        <authorList>
            <person name="Liu S.-L."/>
            <person name="Chiang Y.-R."/>
            <person name="Yoon H.S."/>
            <person name="Fu H.-Y."/>
        </authorList>
    </citation>
    <scope>NUCLEOTIDE SEQUENCE [LARGE SCALE GENOMIC DNA]</scope>
    <source>
        <strain evidence="1 2">THAL066</strain>
    </source>
</reference>
<dbReference type="AlphaFoldDB" id="A0A7J7IFR6"/>
<dbReference type="Pfam" id="PF13242">
    <property type="entry name" value="Hydrolase_like"/>
    <property type="match status" value="1"/>
</dbReference>
<evidence type="ECO:0008006" key="3">
    <source>
        <dbReference type="Google" id="ProtNLM"/>
    </source>
</evidence>
<name>A0A7J7IFR6_9RHOD</name>
<evidence type="ECO:0000313" key="2">
    <source>
        <dbReference type="Proteomes" id="UP000530660"/>
    </source>
</evidence>
<dbReference type="Gene3D" id="3.40.50.1000">
    <property type="entry name" value="HAD superfamily/HAD-like"/>
    <property type="match status" value="2"/>
</dbReference>
<comment type="caution">
    <text evidence="1">The sequence shown here is derived from an EMBL/GenBank/DDBJ whole genome shotgun (WGS) entry which is preliminary data.</text>
</comment>
<dbReference type="PANTHER" id="PTHR19288:SF90">
    <property type="entry name" value="OS08G0542600 PROTEIN"/>
    <property type="match status" value="1"/>
</dbReference>